<comment type="caution">
    <text evidence="1">The sequence shown here is derived from an EMBL/GenBank/DDBJ whole genome shotgun (WGS) entry which is preliminary data.</text>
</comment>
<reference evidence="2" key="1">
    <citation type="submission" date="2018-09" db="EMBL/GenBank/DDBJ databases">
        <authorList>
            <person name="Tuo L."/>
        </authorList>
    </citation>
    <scope>NUCLEOTIDE SEQUENCE [LARGE SCALE GENOMIC DNA]</scope>
    <source>
        <strain evidence="2">M2BS4Y-1</strain>
    </source>
</reference>
<dbReference type="EMBL" id="QYRN01000001">
    <property type="protein sequence ID" value="RIY03509.1"/>
    <property type="molecule type" value="Genomic_DNA"/>
</dbReference>
<gene>
    <name evidence="1" type="ORF">D3218_01755</name>
</gene>
<dbReference type="AlphaFoldDB" id="A0A3A1WXQ9"/>
<dbReference type="Proteomes" id="UP000265750">
    <property type="component" value="Unassembled WGS sequence"/>
</dbReference>
<name>A0A3A1WXQ9_9HYPH</name>
<organism evidence="1 2">
    <name type="scientific">Aureimonas flava</name>
    <dbReference type="NCBI Taxonomy" id="2320271"/>
    <lineage>
        <taxon>Bacteria</taxon>
        <taxon>Pseudomonadati</taxon>
        <taxon>Pseudomonadota</taxon>
        <taxon>Alphaproteobacteria</taxon>
        <taxon>Hyphomicrobiales</taxon>
        <taxon>Aurantimonadaceae</taxon>
        <taxon>Aureimonas</taxon>
    </lineage>
</organism>
<accession>A0A3A1WXQ9</accession>
<evidence type="ECO:0000313" key="1">
    <source>
        <dbReference type="EMBL" id="RIY03509.1"/>
    </source>
</evidence>
<keyword evidence="2" id="KW-1185">Reference proteome</keyword>
<sequence>MAKAKRGRPRKQPPPEAYYVIEITSWEWRYWINGARHSFDMTAVVENRDIIIHGIVRGPKLGKVTKAEVHLEPGWKLEEVKQPRDGEEILIGSIWMTTGVFQAMQRITNEAAASILQMLIADKIRFACVTTTPLHYRTGEMRRLTLQMELGEDEDVEP</sequence>
<dbReference type="OrthoDB" id="9827518at2"/>
<evidence type="ECO:0000313" key="2">
    <source>
        <dbReference type="Proteomes" id="UP000265750"/>
    </source>
</evidence>
<protein>
    <submittedName>
        <fullName evidence="1">Uncharacterized protein</fullName>
    </submittedName>
</protein>
<proteinExistence type="predicted"/>
<dbReference type="RefSeq" id="WP_119538167.1">
    <property type="nucleotide sequence ID" value="NZ_QYRN01000001.1"/>
</dbReference>